<dbReference type="PROSITE" id="PS50883">
    <property type="entry name" value="EAL"/>
    <property type="match status" value="1"/>
</dbReference>
<dbReference type="Gene3D" id="3.30.70.270">
    <property type="match status" value="1"/>
</dbReference>
<dbReference type="Pfam" id="PF00989">
    <property type="entry name" value="PAS"/>
    <property type="match status" value="1"/>
</dbReference>
<organism evidence="6 7">
    <name type="scientific">Craterilacuibacter sinensis</name>
    <dbReference type="NCBI Taxonomy" id="2686017"/>
    <lineage>
        <taxon>Bacteria</taxon>
        <taxon>Pseudomonadati</taxon>
        <taxon>Pseudomonadota</taxon>
        <taxon>Betaproteobacteria</taxon>
        <taxon>Neisseriales</taxon>
        <taxon>Neisseriaceae</taxon>
        <taxon>Craterilacuibacter</taxon>
    </lineage>
</organism>
<dbReference type="Gene3D" id="3.20.20.450">
    <property type="entry name" value="EAL domain"/>
    <property type="match status" value="1"/>
</dbReference>
<dbReference type="CDD" id="cd01948">
    <property type="entry name" value="EAL"/>
    <property type="match status" value="1"/>
</dbReference>
<dbReference type="SMART" id="SM00052">
    <property type="entry name" value="EAL"/>
    <property type="match status" value="1"/>
</dbReference>
<dbReference type="PROSITE" id="PS50113">
    <property type="entry name" value="PAC"/>
    <property type="match status" value="2"/>
</dbReference>
<dbReference type="InterPro" id="IPR035965">
    <property type="entry name" value="PAS-like_dom_sf"/>
</dbReference>
<dbReference type="InterPro" id="IPR000160">
    <property type="entry name" value="GGDEF_dom"/>
</dbReference>
<dbReference type="PROSITE" id="PS50887">
    <property type="entry name" value="GGDEF"/>
    <property type="match status" value="1"/>
</dbReference>
<dbReference type="SMART" id="SM00091">
    <property type="entry name" value="PAS"/>
    <property type="match status" value="3"/>
</dbReference>
<dbReference type="InterPro" id="IPR001610">
    <property type="entry name" value="PAC"/>
</dbReference>
<accession>A0A845BWC8</accession>
<dbReference type="AlphaFoldDB" id="A0A845BWC8"/>
<dbReference type="NCBIfam" id="TIGR00229">
    <property type="entry name" value="sensory_box"/>
    <property type="match status" value="2"/>
</dbReference>
<evidence type="ECO:0000259" key="5">
    <source>
        <dbReference type="PROSITE" id="PS50887"/>
    </source>
</evidence>
<dbReference type="InterPro" id="IPR035919">
    <property type="entry name" value="EAL_sf"/>
</dbReference>
<dbReference type="SUPFAM" id="SSF55785">
    <property type="entry name" value="PYP-like sensor domain (PAS domain)"/>
    <property type="match status" value="3"/>
</dbReference>
<reference evidence="6 7" key="1">
    <citation type="submission" date="2019-12" db="EMBL/GenBank/DDBJ databases">
        <title>Neisseriaceae gen. nov. sp. Genome sequencing and assembly.</title>
        <authorList>
            <person name="Liu Z."/>
            <person name="Li A."/>
        </authorList>
    </citation>
    <scope>NUCLEOTIDE SEQUENCE [LARGE SCALE GENOMIC DNA]</scope>
    <source>
        <strain evidence="6 7">B2N2-7</strain>
    </source>
</reference>
<dbReference type="FunFam" id="3.30.70.270:FF:000001">
    <property type="entry name" value="Diguanylate cyclase domain protein"/>
    <property type="match status" value="1"/>
</dbReference>
<evidence type="ECO:0000259" key="4">
    <source>
        <dbReference type="PROSITE" id="PS50883"/>
    </source>
</evidence>
<comment type="caution">
    <text evidence="6">The sequence shown here is derived from an EMBL/GenBank/DDBJ whole genome shotgun (WGS) entry which is preliminary data.</text>
</comment>
<evidence type="ECO:0000259" key="2">
    <source>
        <dbReference type="PROSITE" id="PS50112"/>
    </source>
</evidence>
<dbReference type="Gene3D" id="3.30.450.20">
    <property type="entry name" value="PAS domain"/>
    <property type="match status" value="3"/>
</dbReference>
<dbReference type="InterPro" id="IPR000014">
    <property type="entry name" value="PAS"/>
</dbReference>
<proteinExistence type="predicted"/>
<dbReference type="CDD" id="cd01949">
    <property type="entry name" value="GGDEF"/>
    <property type="match status" value="1"/>
</dbReference>
<dbReference type="Pfam" id="PF08447">
    <property type="entry name" value="PAS_3"/>
    <property type="match status" value="2"/>
</dbReference>
<feature type="domain" description="PAC" evidence="3">
    <location>
        <begin position="320"/>
        <end position="372"/>
    </location>
</feature>
<dbReference type="SUPFAM" id="SSF141868">
    <property type="entry name" value="EAL domain-like"/>
    <property type="match status" value="1"/>
</dbReference>
<dbReference type="InterPro" id="IPR043128">
    <property type="entry name" value="Rev_trsase/Diguanyl_cyclase"/>
</dbReference>
<dbReference type="InterPro" id="IPR001633">
    <property type="entry name" value="EAL_dom"/>
</dbReference>
<dbReference type="GO" id="GO:0071732">
    <property type="term" value="P:cellular response to nitric oxide"/>
    <property type="evidence" value="ECO:0007669"/>
    <property type="project" value="UniProtKB-ARBA"/>
</dbReference>
<protein>
    <submittedName>
        <fullName evidence="6">EAL domain-containing protein</fullName>
    </submittedName>
</protein>
<evidence type="ECO:0000313" key="6">
    <source>
        <dbReference type="EMBL" id="MXR36813.1"/>
    </source>
</evidence>
<feature type="domain" description="PAC" evidence="3">
    <location>
        <begin position="198"/>
        <end position="251"/>
    </location>
</feature>
<dbReference type="Pfam" id="PF00563">
    <property type="entry name" value="EAL"/>
    <property type="match status" value="1"/>
</dbReference>
<dbReference type="EMBL" id="WSSB01000005">
    <property type="protein sequence ID" value="MXR36813.1"/>
    <property type="molecule type" value="Genomic_DNA"/>
</dbReference>
<feature type="domain" description="PAS" evidence="2">
    <location>
        <begin position="30"/>
        <end position="73"/>
    </location>
</feature>
<dbReference type="Pfam" id="PF00990">
    <property type="entry name" value="GGDEF"/>
    <property type="match status" value="1"/>
</dbReference>
<feature type="domain" description="EAL" evidence="4">
    <location>
        <begin position="551"/>
        <end position="795"/>
    </location>
</feature>
<dbReference type="PANTHER" id="PTHR44757">
    <property type="entry name" value="DIGUANYLATE CYCLASE DGCP"/>
    <property type="match status" value="1"/>
</dbReference>
<evidence type="ECO:0000259" key="3">
    <source>
        <dbReference type="PROSITE" id="PS50113"/>
    </source>
</evidence>
<dbReference type="CDD" id="cd00130">
    <property type="entry name" value="PAS"/>
    <property type="match status" value="3"/>
</dbReference>
<dbReference type="GO" id="GO:0006355">
    <property type="term" value="P:regulation of DNA-templated transcription"/>
    <property type="evidence" value="ECO:0007669"/>
    <property type="project" value="InterPro"/>
</dbReference>
<dbReference type="InterPro" id="IPR052155">
    <property type="entry name" value="Biofilm_reg_signaling"/>
</dbReference>
<comment type="catalytic activity">
    <reaction evidence="1">
        <text>3',3'-c-di-GMP + H2O = 5'-phosphoguanylyl(3'-&gt;5')guanosine + H(+)</text>
        <dbReference type="Rhea" id="RHEA:24902"/>
        <dbReference type="ChEBI" id="CHEBI:15377"/>
        <dbReference type="ChEBI" id="CHEBI:15378"/>
        <dbReference type="ChEBI" id="CHEBI:58754"/>
        <dbReference type="ChEBI" id="CHEBI:58805"/>
        <dbReference type="EC" id="3.1.4.52"/>
    </reaction>
    <physiologicalReaction direction="left-to-right" evidence="1">
        <dbReference type="Rhea" id="RHEA:24903"/>
    </physiologicalReaction>
</comment>
<name>A0A845BWC8_9NEIS</name>
<dbReference type="PANTHER" id="PTHR44757:SF2">
    <property type="entry name" value="BIOFILM ARCHITECTURE MAINTENANCE PROTEIN MBAA"/>
    <property type="match status" value="1"/>
</dbReference>
<evidence type="ECO:0000313" key="7">
    <source>
        <dbReference type="Proteomes" id="UP000467214"/>
    </source>
</evidence>
<keyword evidence="7" id="KW-1185">Reference proteome</keyword>
<dbReference type="NCBIfam" id="TIGR00254">
    <property type="entry name" value="GGDEF"/>
    <property type="match status" value="1"/>
</dbReference>
<dbReference type="GO" id="GO:0071111">
    <property type="term" value="F:cyclic-guanylate-specific phosphodiesterase activity"/>
    <property type="evidence" value="ECO:0007669"/>
    <property type="project" value="UniProtKB-EC"/>
</dbReference>
<dbReference type="RefSeq" id="WP_160796037.1">
    <property type="nucleotide sequence ID" value="NZ_WSSB01000005.1"/>
</dbReference>
<dbReference type="InterPro" id="IPR029787">
    <property type="entry name" value="Nucleotide_cyclase"/>
</dbReference>
<dbReference type="SMART" id="SM00086">
    <property type="entry name" value="PAC"/>
    <property type="match status" value="3"/>
</dbReference>
<dbReference type="InterPro" id="IPR000700">
    <property type="entry name" value="PAS-assoc_C"/>
</dbReference>
<dbReference type="InterPro" id="IPR013767">
    <property type="entry name" value="PAS_fold"/>
</dbReference>
<dbReference type="Proteomes" id="UP000467214">
    <property type="component" value="Unassembled WGS sequence"/>
</dbReference>
<evidence type="ECO:0000256" key="1">
    <source>
        <dbReference type="ARBA" id="ARBA00051114"/>
    </source>
</evidence>
<dbReference type="SUPFAM" id="SSF55073">
    <property type="entry name" value="Nucleotide cyclase"/>
    <property type="match status" value="1"/>
</dbReference>
<dbReference type="SMART" id="SM00267">
    <property type="entry name" value="GGDEF"/>
    <property type="match status" value="1"/>
</dbReference>
<dbReference type="PROSITE" id="PS50112">
    <property type="entry name" value="PAS"/>
    <property type="match status" value="1"/>
</dbReference>
<gene>
    <name evidence="6" type="ORF">GQF02_07500</name>
</gene>
<dbReference type="FunFam" id="3.20.20.450:FF:000001">
    <property type="entry name" value="Cyclic di-GMP phosphodiesterase yahA"/>
    <property type="match status" value="1"/>
</dbReference>
<feature type="domain" description="GGDEF" evidence="5">
    <location>
        <begin position="404"/>
        <end position="542"/>
    </location>
</feature>
<sequence length="795" mass="89217">MRHQITHRIQHLARLGNWHYSAGGDHLEGSDEACRLLGLPAGAILHPRKLAERIHPQDQPALQTAWRELMNDKHFAVELRVRDGESWRWLYISGEAVDADLQVIGFVQDINARKQRELELGAQAQQLALAMTASGEGLWDWNLATQQVSHNAQWCRLLGLDPSHLSHATDFFIHLIHPHDRPAVQARIGTCLQDKGSYVSEHRLRHHDGHYVWVLDRGDVVERDEAGTVLRMVGSLSDISQRRAADEELRIAASVFDAQEGMLIVGADQRILRANRAFGEISGYNGPDLAGQSPLLLRTGKYDMDFYNGIWEAVASSGSWQGELWIKHQQGRFIPVWMTGSAIWDDGGTISHYIVTLSDLSQYKAAEREIHRLAFYDPLTGLPNRRLLLERIEHALLTHQRSGNEGALLFIDLDNFKPLNDSYGHEMGDRLLKEVAERLGQRLRQDDTIARLGGDEFVVLLENLDSEPAKAASQTEHVAEILSDLLAQPYHLDSHTHHCTGSIGIALFSDAAGRADELLRQADLAMYQAKTAGRNALRFYDQAMQTAVQQRLTQEHALREAIAAQQFVLHYQKQVDNNGAATGYEALLRWKHPQRGLIAPGYFIALAEETGLIIPLGRWVLEQACQQLARWSKEEDCAHLRLAVNISPLQFQQDDFVDTVIAILQQSGATPERLELELTESLLLSDIAHAADKMHRLRKHGVLFSLDDFGTGYSSLSYLKHLPLNQLKIDKSFVDDITHSTSADAIVRTIIALAHSLELNVIAEGVETAQQRDFLLANGCKHHQGYLYEKPAPLS</sequence>
<dbReference type="InterPro" id="IPR013655">
    <property type="entry name" value="PAS_fold_3"/>
</dbReference>